<evidence type="ECO:0000313" key="1">
    <source>
        <dbReference type="EMBL" id="VDN64973.1"/>
    </source>
</evidence>
<protein>
    <submittedName>
        <fullName evidence="1">Uncharacterized protein</fullName>
    </submittedName>
</protein>
<name>A0A653B8K6_ECTOL</name>
<organism evidence="1">
    <name type="scientific">Ectopseudomonas oleovorans</name>
    <name type="common">Pseudomonas oleovorans</name>
    <dbReference type="NCBI Taxonomy" id="301"/>
    <lineage>
        <taxon>Bacteria</taxon>
        <taxon>Pseudomonadati</taxon>
        <taxon>Pseudomonadota</taxon>
        <taxon>Gammaproteobacteria</taxon>
        <taxon>Pseudomonadales</taxon>
        <taxon>Pseudomonadaceae</taxon>
        <taxon>Ectopseudomonas</taxon>
    </lineage>
</organism>
<gene>
    <name evidence="1" type="ORF">POT9AD_3998</name>
</gene>
<accession>A0A653B8K6</accession>
<dbReference type="AlphaFoldDB" id="A0A653B8K6"/>
<dbReference type="EMBL" id="LR130779">
    <property type="protein sequence ID" value="VDN64973.1"/>
    <property type="molecule type" value="Genomic_DNA"/>
</dbReference>
<reference evidence="1" key="1">
    <citation type="submission" date="2018-11" db="EMBL/GenBank/DDBJ databases">
        <authorList>
            <consortium name="Genoscope - CEA"/>
            <person name="William W."/>
        </authorList>
    </citation>
    <scope>NUCLEOTIDE SEQUENCE [LARGE SCALE GENOMIC DNA]</scope>
    <source>
        <strain evidence="1">T9AD</strain>
    </source>
</reference>
<sequence length="108" mass="12134">MNISLTTGVWGSFTAPRSRALGGKSGMTRARPLVSLLNASPLHFADALHLVFLVLLSAFLWFASIPPFDRPQVPAYFQKQTCLIDRQIQAEYPDNWMRKGKEQCKPLT</sequence>
<proteinExistence type="predicted"/>